<keyword evidence="4" id="KW-0238">DNA-binding</keyword>
<dbReference type="InterPro" id="IPR007627">
    <property type="entry name" value="RNA_pol_sigma70_r2"/>
</dbReference>
<evidence type="ECO:0000313" key="9">
    <source>
        <dbReference type="Proteomes" id="UP001527882"/>
    </source>
</evidence>
<feature type="domain" description="RNA polymerase sigma factor 70 region 4 type 2" evidence="7">
    <location>
        <begin position="115"/>
        <end position="167"/>
    </location>
</feature>
<evidence type="ECO:0000313" key="8">
    <source>
        <dbReference type="EMBL" id="MCZ8515078.1"/>
    </source>
</evidence>
<dbReference type="SUPFAM" id="SSF88659">
    <property type="entry name" value="Sigma3 and sigma4 domains of RNA polymerase sigma factors"/>
    <property type="match status" value="1"/>
</dbReference>
<dbReference type="EMBL" id="JAQAGZ010000015">
    <property type="protein sequence ID" value="MCZ8515078.1"/>
    <property type="molecule type" value="Genomic_DNA"/>
</dbReference>
<gene>
    <name evidence="8" type="ORF">O9H85_22175</name>
</gene>
<dbReference type="Pfam" id="PF04542">
    <property type="entry name" value="Sigma70_r2"/>
    <property type="match status" value="1"/>
</dbReference>
<dbReference type="RefSeq" id="WP_269883607.1">
    <property type="nucleotide sequence ID" value="NZ_JAQAGZ010000015.1"/>
</dbReference>
<comment type="caution">
    <text evidence="8">The sequence shown here is derived from an EMBL/GenBank/DDBJ whole genome shotgun (WGS) entry which is preliminary data.</text>
</comment>
<dbReference type="InterPro" id="IPR013324">
    <property type="entry name" value="RNA_pol_sigma_r3/r4-like"/>
</dbReference>
<dbReference type="NCBIfam" id="TIGR02937">
    <property type="entry name" value="sigma70-ECF"/>
    <property type="match status" value="1"/>
</dbReference>
<feature type="domain" description="RNA polymerase sigma-70 region 2" evidence="6">
    <location>
        <begin position="23"/>
        <end position="90"/>
    </location>
</feature>
<keyword evidence="3" id="KW-0731">Sigma factor</keyword>
<accession>A0ABT4QDW5</accession>
<reference evidence="8 9" key="1">
    <citation type="submission" date="2022-12" db="EMBL/GenBank/DDBJ databases">
        <title>Draft genome sequence of Paenibacillus sp. dW9.</title>
        <authorList>
            <person name="Choi E.-W."/>
            <person name="Kim D.-U."/>
        </authorList>
    </citation>
    <scope>NUCLEOTIDE SEQUENCE [LARGE SCALE GENOMIC DNA]</scope>
    <source>
        <strain evidence="9">dW9</strain>
    </source>
</reference>
<dbReference type="InterPro" id="IPR036388">
    <property type="entry name" value="WH-like_DNA-bd_sf"/>
</dbReference>
<dbReference type="InterPro" id="IPR013325">
    <property type="entry name" value="RNA_pol_sigma_r2"/>
</dbReference>
<evidence type="ECO:0000256" key="2">
    <source>
        <dbReference type="ARBA" id="ARBA00023015"/>
    </source>
</evidence>
<organism evidence="8 9">
    <name type="scientific">Paenibacillus gyeongsangnamensis</name>
    <dbReference type="NCBI Taxonomy" id="3388067"/>
    <lineage>
        <taxon>Bacteria</taxon>
        <taxon>Bacillati</taxon>
        <taxon>Bacillota</taxon>
        <taxon>Bacilli</taxon>
        <taxon>Bacillales</taxon>
        <taxon>Paenibacillaceae</taxon>
        <taxon>Paenibacillus</taxon>
    </lineage>
</organism>
<dbReference type="Gene3D" id="1.10.10.10">
    <property type="entry name" value="Winged helix-like DNA-binding domain superfamily/Winged helix DNA-binding domain"/>
    <property type="match status" value="1"/>
</dbReference>
<dbReference type="PANTHER" id="PTHR43133">
    <property type="entry name" value="RNA POLYMERASE ECF-TYPE SIGMA FACTO"/>
    <property type="match status" value="1"/>
</dbReference>
<evidence type="ECO:0000256" key="1">
    <source>
        <dbReference type="ARBA" id="ARBA00010641"/>
    </source>
</evidence>
<dbReference type="InterPro" id="IPR039425">
    <property type="entry name" value="RNA_pol_sigma-70-like"/>
</dbReference>
<evidence type="ECO:0000259" key="6">
    <source>
        <dbReference type="Pfam" id="PF04542"/>
    </source>
</evidence>
<evidence type="ECO:0000256" key="5">
    <source>
        <dbReference type="ARBA" id="ARBA00023163"/>
    </source>
</evidence>
<keyword evidence="2" id="KW-0805">Transcription regulation</keyword>
<protein>
    <submittedName>
        <fullName evidence="8">Sigma-70 family RNA polymerase sigma factor</fullName>
    </submittedName>
</protein>
<comment type="similarity">
    <text evidence="1">Belongs to the sigma-70 factor family. ECF subfamily.</text>
</comment>
<keyword evidence="9" id="KW-1185">Reference proteome</keyword>
<proteinExistence type="inferred from homology"/>
<sequence length="178" mass="20862">MDQELFNLISKAKTGDKESFALLIKRYKDSVFRYAYGMLANRMDAEDVSQDAFIKAFYSLPKLDNIYAFSSWLMRIVSNLCYDRIQKRKKESMISDDFIQTQIANSNIEQTDLRMTIKEAMNKLSPEHREAVLLRDVEGYSYDEIAGMLHIPFGTVKSRINAARLTLRKEMNREREDY</sequence>
<dbReference type="InterPro" id="IPR013249">
    <property type="entry name" value="RNA_pol_sigma70_r4_t2"/>
</dbReference>
<name>A0ABT4QDW5_9BACL</name>
<evidence type="ECO:0000256" key="3">
    <source>
        <dbReference type="ARBA" id="ARBA00023082"/>
    </source>
</evidence>
<dbReference type="Pfam" id="PF08281">
    <property type="entry name" value="Sigma70_r4_2"/>
    <property type="match status" value="1"/>
</dbReference>
<dbReference type="InterPro" id="IPR014284">
    <property type="entry name" value="RNA_pol_sigma-70_dom"/>
</dbReference>
<evidence type="ECO:0000259" key="7">
    <source>
        <dbReference type="Pfam" id="PF08281"/>
    </source>
</evidence>
<dbReference type="Proteomes" id="UP001527882">
    <property type="component" value="Unassembled WGS sequence"/>
</dbReference>
<dbReference type="SUPFAM" id="SSF88946">
    <property type="entry name" value="Sigma2 domain of RNA polymerase sigma factors"/>
    <property type="match status" value="1"/>
</dbReference>
<keyword evidence="5" id="KW-0804">Transcription</keyword>
<evidence type="ECO:0000256" key="4">
    <source>
        <dbReference type="ARBA" id="ARBA00023125"/>
    </source>
</evidence>
<dbReference type="PANTHER" id="PTHR43133:SF8">
    <property type="entry name" value="RNA POLYMERASE SIGMA FACTOR HI_1459-RELATED"/>
    <property type="match status" value="1"/>
</dbReference>
<dbReference type="CDD" id="cd06171">
    <property type="entry name" value="Sigma70_r4"/>
    <property type="match status" value="1"/>
</dbReference>
<dbReference type="Gene3D" id="1.10.1740.10">
    <property type="match status" value="1"/>
</dbReference>